<dbReference type="AlphaFoldDB" id="A0A383R7J1"/>
<keyword evidence="1" id="KW-0472">Membrane</keyword>
<evidence type="ECO:0000313" key="2">
    <source>
        <dbReference type="EMBL" id="SYX83065.1"/>
    </source>
</evidence>
<keyword evidence="1" id="KW-1133">Transmembrane helix</keyword>
<evidence type="ECO:0000256" key="1">
    <source>
        <dbReference type="SAM" id="Phobius"/>
    </source>
</evidence>
<protein>
    <submittedName>
        <fullName evidence="2">Uncharacterized protein</fullName>
    </submittedName>
</protein>
<name>A0A383R7J1_PAEAL</name>
<feature type="transmembrane region" description="Helical" evidence="1">
    <location>
        <begin position="7"/>
        <end position="24"/>
    </location>
</feature>
<keyword evidence="1" id="KW-0812">Transmembrane</keyword>
<evidence type="ECO:0000313" key="3">
    <source>
        <dbReference type="Proteomes" id="UP000304148"/>
    </source>
</evidence>
<sequence>MKQKIMLFFISSIFFSVLIILGAMKPFNKFSLEINLGLLFGFLSGLLFTLIILYIEWSYLREAGLNKAGISVINSIEFEATGNKEEVFALCLESIRSVKKSEIGLLNQDKGIITVNVGVNWRTWGDLIQFDIKEVSDQKCNVIITSRPAMGTALIDFGKNLENIIKLTNDLKVKTQINVKNNICNIT</sequence>
<reference evidence="3" key="1">
    <citation type="submission" date="2018-08" db="EMBL/GenBank/DDBJ databases">
        <authorList>
            <person name="Chevrot R."/>
        </authorList>
    </citation>
    <scope>NUCLEOTIDE SEQUENCE [LARGE SCALE GENOMIC DNA]</scope>
</reference>
<accession>A0A383R7J1</accession>
<dbReference type="RefSeq" id="WP_138185211.1">
    <property type="nucleotide sequence ID" value="NZ_LS992241.1"/>
</dbReference>
<gene>
    <name evidence="2" type="ORF">PBLR_11487</name>
</gene>
<proteinExistence type="predicted"/>
<dbReference type="Proteomes" id="UP000304148">
    <property type="component" value="Chromosome"/>
</dbReference>
<dbReference type="EMBL" id="LS992241">
    <property type="protein sequence ID" value="SYX83065.1"/>
    <property type="molecule type" value="Genomic_DNA"/>
</dbReference>
<organism evidence="2 3">
    <name type="scientific">Paenibacillus alvei</name>
    <name type="common">Bacillus alvei</name>
    <dbReference type="NCBI Taxonomy" id="44250"/>
    <lineage>
        <taxon>Bacteria</taxon>
        <taxon>Bacillati</taxon>
        <taxon>Bacillota</taxon>
        <taxon>Bacilli</taxon>
        <taxon>Bacillales</taxon>
        <taxon>Paenibacillaceae</taxon>
        <taxon>Paenibacillus</taxon>
    </lineage>
</organism>
<feature type="transmembrane region" description="Helical" evidence="1">
    <location>
        <begin position="36"/>
        <end position="57"/>
    </location>
</feature>